<dbReference type="Proteomes" id="UP000317909">
    <property type="component" value="Chromosome"/>
</dbReference>
<keyword evidence="3" id="KW-1185">Reference proteome</keyword>
<proteinExistence type="predicted"/>
<sequence length="287" mass="30349" precursor="true">MANRSVMRSWRRCLIALALLAMAAGCSGSRWAKEDRDYAQKYPRHTDDVAKVAKQAIDARHVIGKRGAYVGFAGSDEPAGAGAEAGLFVYPRSWLEARIGGAVLAHQGEHELSGGGIVGARVQTPTRLAPFAGVNGYVGYAGSRSADKDGVDNNSDGVVDEFGEDEVNFVEAIAPELGVHYWLTSRVRLTGSADYRLTSDGRGNDSLFYGVSLAVLAKGQKSPPKSGPADEGGWAFVPEESQTAADSSALPVTLQPTVLPPTHHQTTIPELSLEDVASESAAILNQL</sequence>
<dbReference type="KEGG" id="llh:I41_53040"/>
<evidence type="ECO:0000256" key="1">
    <source>
        <dbReference type="SAM" id="SignalP"/>
    </source>
</evidence>
<evidence type="ECO:0000313" key="3">
    <source>
        <dbReference type="Proteomes" id="UP000317909"/>
    </source>
</evidence>
<feature type="chain" id="PRO_5022045101" description="Outer membrane protein beta-barrel domain-containing protein" evidence="1">
    <location>
        <begin position="33"/>
        <end position="287"/>
    </location>
</feature>
<keyword evidence="1" id="KW-0732">Signal</keyword>
<dbReference type="PROSITE" id="PS51257">
    <property type="entry name" value="PROKAR_LIPOPROTEIN"/>
    <property type="match status" value="1"/>
</dbReference>
<name>A0A517U605_9BACT</name>
<feature type="signal peptide" evidence="1">
    <location>
        <begin position="1"/>
        <end position="32"/>
    </location>
</feature>
<dbReference type="AlphaFoldDB" id="A0A517U605"/>
<accession>A0A517U605</accession>
<gene>
    <name evidence="2" type="ORF">I41_53040</name>
</gene>
<protein>
    <recommendedName>
        <fullName evidence="4">Outer membrane protein beta-barrel domain-containing protein</fullName>
    </recommendedName>
</protein>
<dbReference type="EMBL" id="CP036339">
    <property type="protein sequence ID" value="QDT76059.1"/>
    <property type="molecule type" value="Genomic_DNA"/>
</dbReference>
<evidence type="ECO:0000313" key="2">
    <source>
        <dbReference type="EMBL" id="QDT76059.1"/>
    </source>
</evidence>
<reference evidence="2 3" key="1">
    <citation type="submission" date="2019-02" db="EMBL/GenBank/DDBJ databases">
        <title>Deep-cultivation of Planctomycetes and their phenomic and genomic characterization uncovers novel biology.</title>
        <authorList>
            <person name="Wiegand S."/>
            <person name="Jogler M."/>
            <person name="Boedeker C."/>
            <person name="Pinto D."/>
            <person name="Vollmers J."/>
            <person name="Rivas-Marin E."/>
            <person name="Kohn T."/>
            <person name="Peeters S.H."/>
            <person name="Heuer A."/>
            <person name="Rast P."/>
            <person name="Oberbeckmann S."/>
            <person name="Bunk B."/>
            <person name="Jeske O."/>
            <person name="Meyerdierks A."/>
            <person name="Storesund J.E."/>
            <person name="Kallscheuer N."/>
            <person name="Luecker S."/>
            <person name="Lage O.M."/>
            <person name="Pohl T."/>
            <person name="Merkel B.J."/>
            <person name="Hornburger P."/>
            <person name="Mueller R.-W."/>
            <person name="Bruemmer F."/>
            <person name="Labrenz M."/>
            <person name="Spormann A.M."/>
            <person name="Op den Camp H."/>
            <person name="Overmann J."/>
            <person name="Amann R."/>
            <person name="Jetten M.S.M."/>
            <person name="Mascher T."/>
            <person name="Medema M.H."/>
            <person name="Devos D.P."/>
            <person name="Kaster A.-K."/>
            <person name="Ovreas L."/>
            <person name="Rohde M."/>
            <person name="Galperin M.Y."/>
            <person name="Jogler C."/>
        </authorList>
    </citation>
    <scope>NUCLEOTIDE SEQUENCE [LARGE SCALE GENOMIC DNA]</scope>
    <source>
        <strain evidence="2 3">I41</strain>
    </source>
</reference>
<organism evidence="2 3">
    <name type="scientific">Lacipirellula limnantheis</name>
    <dbReference type="NCBI Taxonomy" id="2528024"/>
    <lineage>
        <taxon>Bacteria</taxon>
        <taxon>Pseudomonadati</taxon>
        <taxon>Planctomycetota</taxon>
        <taxon>Planctomycetia</taxon>
        <taxon>Pirellulales</taxon>
        <taxon>Lacipirellulaceae</taxon>
        <taxon>Lacipirellula</taxon>
    </lineage>
</organism>
<evidence type="ECO:0008006" key="4">
    <source>
        <dbReference type="Google" id="ProtNLM"/>
    </source>
</evidence>